<protein>
    <submittedName>
        <fullName evidence="2">RNA-directed DNA polymerase, eukaryota</fullName>
    </submittedName>
</protein>
<organism evidence="2">
    <name type="scientific">Tanacetum cinerariifolium</name>
    <name type="common">Dalmatian daisy</name>
    <name type="synonym">Chrysanthemum cinerariifolium</name>
    <dbReference type="NCBI Taxonomy" id="118510"/>
    <lineage>
        <taxon>Eukaryota</taxon>
        <taxon>Viridiplantae</taxon>
        <taxon>Streptophyta</taxon>
        <taxon>Embryophyta</taxon>
        <taxon>Tracheophyta</taxon>
        <taxon>Spermatophyta</taxon>
        <taxon>Magnoliopsida</taxon>
        <taxon>eudicotyledons</taxon>
        <taxon>Gunneridae</taxon>
        <taxon>Pentapetalae</taxon>
        <taxon>asterids</taxon>
        <taxon>campanulids</taxon>
        <taxon>Asterales</taxon>
        <taxon>Asteraceae</taxon>
        <taxon>Asteroideae</taxon>
        <taxon>Anthemideae</taxon>
        <taxon>Anthemidinae</taxon>
        <taxon>Tanacetum</taxon>
    </lineage>
</organism>
<dbReference type="PANTHER" id="PTHR34427">
    <property type="entry name" value="DUF4283 DOMAIN PROTEIN"/>
    <property type="match status" value="1"/>
</dbReference>
<evidence type="ECO:0000256" key="1">
    <source>
        <dbReference type="SAM" id="MobiDB-lite"/>
    </source>
</evidence>
<name>A0A6L2KCL5_TANCI</name>
<gene>
    <name evidence="2" type="ORF">Tci_018440</name>
</gene>
<dbReference type="PANTHER" id="PTHR34427:SF5">
    <property type="entry name" value="DUF4283 DOMAIN-CONTAINING PROTEIN"/>
    <property type="match status" value="1"/>
</dbReference>
<proteinExistence type="predicted"/>
<evidence type="ECO:0000313" key="2">
    <source>
        <dbReference type="EMBL" id="GEU46462.1"/>
    </source>
</evidence>
<comment type="caution">
    <text evidence="2">The sequence shown here is derived from an EMBL/GenBank/DDBJ whole genome shotgun (WGS) entry which is preliminary data.</text>
</comment>
<feature type="compositionally biased region" description="Basic and acidic residues" evidence="1">
    <location>
        <begin position="238"/>
        <end position="248"/>
    </location>
</feature>
<dbReference type="GO" id="GO:0003964">
    <property type="term" value="F:RNA-directed DNA polymerase activity"/>
    <property type="evidence" value="ECO:0007669"/>
    <property type="project" value="UniProtKB-KW"/>
</dbReference>
<keyword evidence="2" id="KW-0808">Transferase</keyword>
<accession>A0A6L2KCL5</accession>
<keyword evidence="2" id="KW-0695">RNA-directed DNA polymerase</keyword>
<keyword evidence="2" id="KW-0548">Nucleotidyltransferase</keyword>
<sequence length="293" mass="33111">MHIYVETSTLAADLLSKRHSKTVPKNFGASSFATVLKGNVNTPLSTTTAPAMVIDDSCVVTRDLELYVMGEVKKLLFIPNLRVLLPNEGFQNVKLVYLGGLWVMIELESRKTKKKFMQHVGVASWFNRLCNAQSDFVPREHIVWVNIEGVPLHAWSRDTFTKIGSKWGEVMELEESKDDLFARKRICIMTKQVDNILEKFKIIVQGKIFVIRAKELFVWSPVFKEDKEVVYCTDDESVKGTGEDKGEASKSVNSDAESDGEGVSDTYFGEIEDNLGNEQNSEQPMNEKEAYII</sequence>
<dbReference type="EMBL" id="BKCJ010002128">
    <property type="protein sequence ID" value="GEU46462.1"/>
    <property type="molecule type" value="Genomic_DNA"/>
</dbReference>
<dbReference type="AlphaFoldDB" id="A0A6L2KCL5"/>
<feature type="region of interest" description="Disordered" evidence="1">
    <location>
        <begin position="238"/>
        <end position="293"/>
    </location>
</feature>
<reference evidence="2" key="1">
    <citation type="journal article" date="2019" name="Sci. Rep.">
        <title>Draft genome of Tanacetum cinerariifolium, the natural source of mosquito coil.</title>
        <authorList>
            <person name="Yamashiro T."/>
            <person name="Shiraishi A."/>
            <person name="Satake H."/>
            <person name="Nakayama K."/>
        </authorList>
    </citation>
    <scope>NUCLEOTIDE SEQUENCE</scope>
</reference>